<dbReference type="PANTHER" id="PTHR45748">
    <property type="entry name" value="1-PHOSPHATIDYLINOSITOL 3-PHOSPHATE 5-KINASE-RELATED"/>
    <property type="match status" value="1"/>
</dbReference>
<evidence type="ECO:0000313" key="14">
    <source>
        <dbReference type="EMBL" id="PVV02781.1"/>
    </source>
</evidence>
<dbReference type="PANTHER" id="PTHR45748:SF7">
    <property type="entry name" value="1-PHOSPHATIDYLINOSITOL 3-PHOSPHATE 5-KINASE-RELATED"/>
    <property type="match status" value="1"/>
</dbReference>
<evidence type="ECO:0000256" key="11">
    <source>
        <dbReference type="SAM" id="MobiDB-lite"/>
    </source>
</evidence>
<evidence type="ECO:0000256" key="7">
    <source>
        <dbReference type="ARBA" id="ARBA00022833"/>
    </source>
</evidence>
<feature type="region of interest" description="Disordered" evidence="11">
    <location>
        <begin position="2186"/>
        <end position="2223"/>
    </location>
</feature>
<feature type="domain" description="FYVE-type" evidence="12">
    <location>
        <begin position="264"/>
        <end position="324"/>
    </location>
</feature>
<dbReference type="InterPro" id="IPR002498">
    <property type="entry name" value="PInositol-4-P-4/5-kinase_core"/>
</dbReference>
<dbReference type="CDD" id="cd17300">
    <property type="entry name" value="PIPKc_PIKfyve"/>
    <property type="match status" value="1"/>
</dbReference>
<dbReference type="InterPro" id="IPR002423">
    <property type="entry name" value="Cpn60/GroEL/TCP-1"/>
</dbReference>
<dbReference type="GO" id="GO:0008270">
    <property type="term" value="F:zinc ion binding"/>
    <property type="evidence" value="ECO:0007669"/>
    <property type="project" value="UniProtKB-KW"/>
</dbReference>
<dbReference type="Pfam" id="PF01363">
    <property type="entry name" value="FYVE"/>
    <property type="match status" value="1"/>
</dbReference>
<dbReference type="PROSITE" id="PS50178">
    <property type="entry name" value="ZF_FYVE"/>
    <property type="match status" value="1"/>
</dbReference>
<comment type="caution">
    <text evidence="14">The sequence shown here is derived from an EMBL/GenBank/DDBJ whole genome shotgun (WGS) entry which is preliminary data.</text>
</comment>
<dbReference type="InterPro" id="IPR027484">
    <property type="entry name" value="PInositol-4-P-5-kinase_N"/>
</dbReference>
<dbReference type="Proteomes" id="UP000245609">
    <property type="component" value="Unassembled WGS sequence"/>
</dbReference>
<evidence type="ECO:0000256" key="9">
    <source>
        <dbReference type="PROSITE-ProRule" id="PRU00091"/>
    </source>
</evidence>
<dbReference type="SMART" id="SM00330">
    <property type="entry name" value="PIPKc"/>
    <property type="match status" value="1"/>
</dbReference>
<feature type="region of interest" description="Disordered" evidence="11">
    <location>
        <begin position="129"/>
        <end position="149"/>
    </location>
</feature>
<feature type="compositionally biased region" description="Polar residues" evidence="11">
    <location>
        <begin position="2468"/>
        <end position="2483"/>
    </location>
</feature>
<evidence type="ECO:0000256" key="1">
    <source>
        <dbReference type="ARBA" id="ARBA00012009"/>
    </source>
</evidence>
<dbReference type="InterPro" id="IPR017455">
    <property type="entry name" value="Znf_FYVE-rel"/>
</dbReference>
<dbReference type="STRING" id="133381.A0A2T9ZDX0"/>
<evidence type="ECO:0000256" key="6">
    <source>
        <dbReference type="ARBA" id="ARBA00022777"/>
    </source>
</evidence>
<feature type="compositionally biased region" description="Polar residues" evidence="11">
    <location>
        <begin position="361"/>
        <end position="379"/>
    </location>
</feature>
<feature type="region of interest" description="Disordered" evidence="11">
    <location>
        <begin position="2017"/>
        <end position="2046"/>
    </location>
</feature>
<keyword evidence="15" id="KW-1185">Reference proteome</keyword>
<feature type="compositionally biased region" description="Polar residues" evidence="11">
    <location>
        <begin position="173"/>
        <end position="183"/>
    </location>
</feature>
<dbReference type="CDD" id="cd00065">
    <property type="entry name" value="FYVE_like_SF"/>
    <property type="match status" value="1"/>
</dbReference>
<dbReference type="InterPro" id="IPR044769">
    <property type="entry name" value="PIKfyve_PIPKc"/>
</dbReference>
<evidence type="ECO:0000256" key="4">
    <source>
        <dbReference type="ARBA" id="ARBA00022741"/>
    </source>
</evidence>
<dbReference type="SUPFAM" id="SSF57903">
    <property type="entry name" value="FYVE/PHD zinc finger"/>
    <property type="match status" value="1"/>
</dbReference>
<dbReference type="Gene3D" id="3.30.40.10">
    <property type="entry name" value="Zinc/RING finger domain, C3HC4 (zinc finger)"/>
    <property type="match status" value="1"/>
</dbReference>
<feature type="region of interest" description="Disordered" evidence="11">
    <location>
        <begin position="361"/>
        <end position="386"/>
    </location>
</feature>
<dbReference type="FunFam" id="3.30.810.10:FF:000001">
    <property type="entry name" value="1-phosphatidylinositol 3-phosphate 5-kinase FAB1"/>
    <property type="match status" value="1"/>
</dbReference>
<dbReference type="InterPro" id="IPR000306">
    <property type="entry name" value="Znf_FYVE"/>
</dbReference>
<feature type="compositionally biased region" description="Polar residues" evidence="11">
    <location>
        <begin position="2193"/>
        <end position="2221"/>
    </location>
</feature>
<feature type="compositionally biased region" description="Polar residues" evidence="11">
    <location>
        <begin position="38"/>
        <end position="58"/>
    </location>
</feature>
<dbReference type="Pfam" id="PF00118">
    <property type="entry name" value="Cpn60_TCP1"/>
    <property type="match status" value="1"/>
</dbReference>
<dbReference type="OrthoDB" id="5575559at2759"/>
<evidence type="ECO:0000256" key="8">
    <source>
        <dbReference type="ARBA" id="ARBA00022840"/>
    </source>
</evidence>
<protein>
    <recommendedName>
        <fullName evidence="1">1-phosphatidylinositol-3-phosphate 5-kinase</fullName>
        <ecNumber evidence="1">2.7.1.150</ecNumber>
    </recommendedName>
</protein>
<evidence type="ECO:0000313" key="15">
    <source>
        <dbReference type="Proteomes" id="UP000245609"/>
    </source>
</evidence>
<sequence>MQFVSFKDFKVASTETERPPPKLTTWVEKFKASINNSFQRISPGGTSKQSSKLNNSRPQGRAGSASDKAVLDHLNNIISTSASNLNPFVIKDLTPTLSPQKSNSYLADSPNPNGLPILKRTRASSRASVFQPESRKHVHLGSSPSIDSFRRSSSLRRSAFISDLSPKTNQDSFYSNLSASDNYSPRAKNPSRNNNSISISINSLEKEVIPLFSSNNQFPKNKSVIEDSELKDNPNESGTANTFPSSFSGLFSLLNEKQEHWISDSAVKSCMGCEKPFSTFWRKHHCRVCGKVFCSLCIENCFSNNKSRSNETYKACKTCFSNFVNSVSKDSFFDHNSNYKLSDIFNPSRSEFIPYNVNPKSSTTKSMSFLDSKRPSNASDNKKLPQPQHNFHIIADDMAKARPKTPVYNNANPKANFPLKNPHQYSFITHDKFAGNTSYLNSFNYYKSSFLDPVVSRDSNENFFFSKNALKLAASENYNFCIDSSDLSLNLEFKDKPFVEDQGEFDLFSIDDLKEDIRQNDLSITLPHSNPEILAPLISRKGTANSSDNPKNIDFSKERQVHFSMMFTQSTFLHLRSMCAKLLELEGISKSSEWVDVITPLVIKAVDLVRPAVDLGGSNDLGQYVRVKTIPFGSPQDSKYFSGVIFKNRFSHKKMQQKLSNLRILIIKFPISFVDSSSHFVSLDKPKDHEEEFVNRLVVRILSLKPNLLLLENGISQAALDIFFEKKVSVITGMKYKTLQAVAYFTGADIVSTLDMLAAGPNVGVCKSMTSSLTYQTEIIDFSLQDIYLDGCIPERGGTIVIRGECKEFLASVKKVTKMMVSLAYSLALQSSLLSDQFGAISYTHSCNSELNLPPDISDHRIKMILDRYKSSVITTFPEIKLSLPIDVYIMVEAINKLHLLNRNYSHLNLNFDGDNHNLNPSLFSQRYFDESSPYSVFKVQKITDDYRAFQAYKSEATFLERKINRGRQFLMEFSYPPTLWENQTLVLIHYVKINKDFCSRINSICVEPGVHFIEFHFSSDITLGQYLYEMCFDLDMDCPSVNPCPEPLYQHTRCYVHKNASVEVTMKEYPCPIVGMSEIMLMWEECRKCGVKTPYSALSYSTWHVSFGKYLEFFFNGQYLVPRVKLCSHSLYHDYTHWFAYRNMAVNVNYSKIKLYDIYPPSSPLKISLEVNISLKMQEAEELGVKINEYFDSLITSLESLLIGSLPKYLHKSLNAIIKNLVGRAISERKYFQQMLTQTLENTNPSNTLSLIVIYEKLQQKVSEWDLQLSEFYSDFIKLKTRTGDMDTFKEKFFLAPTQIRKAFFSNFYNKKPSIFDESLPDPLKAKPKGKETNNRGIQLIDDESISSKKNKPAIYGSSVDLDNLNNSTNIKDIIASLGTSPGSKTSLETSVQYKKYNFSRKHSRLRKLQLNSMREERYVYSRLRDLMCTNCETNNYQYYSDLLYKLNFLSDTLLIEKIEDSLKKPKNNSSLGLLLSQNKPKESTVDSDLLNMNPVIPELSGVNPVLSNQNLKSNSKAVSRDLYKNEKGYSKPKRNLREKEYYLSNIKKNISETRNQTSNSTPLLDRKMNYIYSKPTSILGVDSRRTLKNSSSIQTFDTKTTTATCKGSSEKGRLKKNTYPLSSKTTASLYKGEKSSRKDYMPTAAHELTQKKVNTHTNNIGINSLKTNVSKTHLPNNGRFTRNCKEPVKSDSAKSKILSNLSENGFEAFRRYTLNQNSRIDAFPPIFENISHNSRLLAPSTVKTINLQSRELSLSSIREFSAKNQNLKFQPRDHILAKNESKQNTQVKGVHTQYKSNDVYKKINSKQSFSGKHSTGIDHKKKVKGSRFYLTPELSGRDKRRSLLIHPERYLEPESEIISGKKIINGYGSKVYESDISKQKKLDSGNLTPGIGFSNFNCSFSRDSDCNSFSTATSEFRSLSESKELTRRSLFEANKSLLPLNSSRSQSNDASPGKNKNGFDFSASRKDIFDGLKYSTVSTSRNVNPKDDVIGSPVSNISRLSQISDISLAHKYNEGESVDLDTSPQESSSELSESDIESNIVDLANDDRTQGSLTTQSKALRMNNCNSLSSSRHGIKGLNNRNNRSDLESKGFVQTLQSKFKPIQSTWASLKTSLFGLPKKENINNVNLIENNPLKDGDKRNRKYSKLQRKKFLDRSSDIKNQRRLSIPISKSVDSRFISSLDVKNQHKMTHSPSYTLTKKTSNTENDTNSEGASMSPISGNDEYLNPKNKICSSVESFILGSSNFPFKFEHDTKETAEREQKLINSSNRPSFEYPLRKTGTQKSSFSIDGNSLVQEKRDFSSFFELRGQRNSKADLTSVYPGFNPDFDSFEDPLTDNYLLQYNHLNDLLFNNSEDGDLIHNSDNFTEIGSKHRGFELLSKLCTPLESPPQSYSDKFLELPYLNSVELGGESSSVKKTSTGSVSNTTQRSDNYLYENVSLFPRLDKKPYSSSNRHIIRSLFPSKSNQTSETASFTFGPNNEPYSEDPYTEESINGLNRNLYKIELSSTDQMKRPISTRLLLNHGNTDPRDNYSNEKTPRILYTASNADINKHAETNNTLYTGKVPLHDLGNNQNEDPSANANASSKINSNDNSKQHENVGQFWKSFLGLLQIQENSGVFNVKLNLKYPLLLTDHVIKNCPIIIRETEPSSIIAFILSSPNYQAELNKFEEKYKLEFLELYEYGDVFKGNEKQNEEIVDSQQSVDFDSQSAKYEEDEKVLSESGDFKYLKNTNKHEIALLHLPGQHVEIGFVSGETLFNCKLYYIAQFDALRKIHLCDMTIVESLSRCTEYLATGGKSGSQFLKTKDERYIIKQAFDLKGSIRNRLVDEENHPQVLQDENFINMIQDTPVFVKVAAKRYLHDAIWNDTLFLSKMNVMDYSLLVGIDNENEELVVGIVDYIRTYTWDKKLESWVKESVFRSQGGKEPTIISPRQYKTRFRDAMEGYFWISTDNYD</sequence>
<evidence type="ECO:0000256" key="10">
    <source>
        <dbReference type="PROSITE-ProRule" id="PRU00781"/>
    </source>
</evidence>
<keyword evidence="6 10" id="KW-0418">Kinase</keyword>
<dbReference type="EC" id="2.7.1.150" evidence="1"/>
<gene>
    <name evidence="14" type="ORF">BB560_002756</name>
</gene>
<evidence type="ECO:0000256" key="5">
    <source>
        <dbReference type="ARBA" id="ARBA00022771"/>
    </source>
</evidence>
<proteinExistence type="predicted"/>
<dbReference type="GO" id="GO:0046854">
    <property type="term" value="P:phosphatidylinositol phosphate biosynthetic process"/>
    <property type="evidence" value="ECO:0007669"/>
    <property type="project" value="TreeGrafter"/>
</dbReference>
<dbReference type="SMART" id="SM00064">
    <property type="entry name" value="FYVE"/>
    <property type="match status" value="1"/>
</dbReference>
<feature type="region of interest" description="Disordered" evidence="11">
    <location>
        <begin position="1321"/>
        <end position="1340"/>
    </location>
</feature>
<dbReference type="InterPro" id="IPR027409">
    <property type="entry name" value="GroEL-like_apical_dom_sf"/>
</dbReference>
<dbReference type="EMBL" id="MBFS01000336">
    <property type="protein sequence ID" value="PVV02781.1"/>
    <property type="molecule type" value="Genomic_DNA"/>
</dbReference>
<evidence type="ECO:0000256" key="3">
    <source>
        <dbReference type="ARBA" id="ARBA00022723"/>
    </source>
</evidence>
<evidence type="ECO:0000259" key="13">
    <source>
        <dbReference type="PROSITE" id="PS51455"/>
    </source>
</evidence>
<feature type="region of interest" description="Disordered" evidence="11">
    <location>
        <begin position="2562"/>
        <end position="2596"/>
    </location>
</feature>
<organism evidence="14 15">
    <name type="scientific">Smittium megazygosporum</name>
    <dbReference type="NCBI Taxonomy" id="133381"/>
    <lineage>
        <taxon>Eukaryota</taxon>
        <taxon>Fungi</taxon>
        <taxon>Fungi incertae sedis</taxon>
        <taxon>Zoopagomycota</taxon>
        <taxon>Kickxellomycotina</taxon>
        <taxon>Harpellomycetes</taxon>
        <taxon>Harpellales</taxon>
        <taxon>Legeriomycetaceae</taxon>
        <taxon>Smittium</taxon>
    </lineage>
</organism>
<feature type="region of interest" description="Disordered" evidence="11">
    <location>
        <begin position="38"/>
        <end position="66"/>
    </location>
</feature>
<dbReference type="SUPFAM" id="SSF52029">
    <property type="entry name" value="GroEL apical domain-like"/>
    <property type="match status" value="1"/>
</dbReference>
<keyword evidence="8 10" id="KW-0067">ATP-binding</keyword>
<keyword evidence="3" id="KW-0479">Metal-binding</keyword>
<dbReference type="SUPFAM" id="SSF56104">
    <property type="entry name" value="SAICAR synthase-like"/>
    <property type="match status" value="1"/>
</dbReference>
<dbReference type="InterPro" id="IPR027483">
    <property type="entry name" value="PInositol-4-P-4/5-kinase_C_sf"/>
</dbReference>
<evidence type="ECO:0000256" key="2">
    <source>
        <dbReference type="ARBA" id="ARBA00022679"/>
    </source>
</evidence>
<keyword evidence="5 9" id="KW-0863">Zinc-finger</keyword>
<dbReference type="GO" id="GO:0000329">
    <property type="term" value="C:fungal-type vacuole membrane"/>
    <property type="evidence" value="ECO:0007669"/>
    <property type="project" value="TreeGrafter"/>
</dbReference>
<feature type="region of interest" description="Disordered" evidence="11">
    <location>
        <begin position="2468"/>
        <end position="2492"/>
    </location>
</feature>
<dbReference type="GO" id="GO:0010008">
    <property type="term" value="C:endosome membrane"/>
    <property type="evidence" value="ECO:0007669"/>
    <property type="project" value="TreeGrafter"/>
</dbReference>
<dbReference type="Gene3D" id="3.50.7.10">
    <property type="entry name" value="GroEL"/>
    <property type="match status" value="1"/>
</dbReference>
<accession>A0A2T9ZDX0</accession>
<dbReference type="InterPro" id="IPR013083">
    <property type="entry name" value="Znf_RING/FYVE/PHD"/>
</dbReference>
<evidence type="ECO:0000259" key="12">
    <source>
        <dbReference type="PROSITE" id="PS50178"/>
    </source>
</evidence>
<feature type="region of interest" description="Disordered" evidence="11">
    <location>
        <begin position="173"/>
        <end position="195"/>
    </location>
</feature>
<dbReference type="PROSITE" id="PS51455">
    <property type="entry name" value="PIPK"/>
    <property type="match status" value="1"/>
</dbReference>
<dbReference type="InterPro" id="IPR011011">
    <property type="entry name" value="Znf_FYVE_PHD"/>
</dbReference>
<dbReference type="Gene3D" id="3.30.810.10">
    <property type="entry name" value="2-Layer Sandwich"/>
    <property type="match status" value="1"/>
</dbReference>
<keyword evidence="7" id="KW-0862">Zinc</keyword>
<reference evidence="14 15" key="1">
    <citation type="journal article" date="2018" name="MBio">
        <title>Comparative Genomics Reveals the Core Gene Toolbox for the Fungus-Insect Symbiosis.</title>
        <authorList>
            <person name="Wang Y."/>
            <person name="Stata M."/>
            <person name="Wang W."/>
            <person name="Stajich J.E."/>
            <person name="White M.M."/>
            <person name="Moncalvo J.M."/>
        </authorList>
    </citation>
    <scope>NUCLEOTIDE SEQUENCE [LARGE SCALE GENOMIC DNA]</scope>
    <source>
        <strain evidence="14 15">SC-DP-2</strain>
    </source>
</reference>
<dbReference type="Pfam" id="PF01504">
    <property type="entry name" value="PIP5K"/>
    <property type="match status" value="1"/>
</dbReference>
<name>A0A2T9ZDX0_9FUNG</name>
<keyword evidence="4 10" id="KW-0547">Nucleotide-binding</keyword>
<dbReference type="Gene3D" id="3.30.800.10">
    <property type="entry name" value="Phosphatidylinositol Phosphate Kinase II Beta"/>
    <property type="match status" value="1"/>
</dbReference>
<feature type="domain" description="PIPK" evidence="13">
    <location>
        <begin position="2645"/>
        <end position="2946"/>
    </location>
</feature>
<dbReference type="GO" id="GO:0005524">
    <property type="term" value="F:ATP binding"/>
    <property type="evidence" value="ECO:0007669"/>
    <property type="project" value="UniProtKB-UniRule"/>
</dbReference>
<keyword evidence="2 10" id="KW-0808">Transferase</keyword>
<dbReference type="GO" id="GO:0000285">
    <property type="term" value="F:1-phosphatidylinositol-3-phosphate 5-kinase activity"/>
    <property type="evidence" value="ECO:0007669"/>
    <property type="project" value="UniProtKB-EC"/>
</dbReference>
<feature type="compositionally biased region" description="Low complexity" evidence="11">
    <location>
        <begin position="2579"/>
        <end position="2593"/>
    </location>
</feature>